<dbReference type="Proteomes" id="UP000236291">
    <property type="component" value="Unassembled WGS sequence"/>
</dbReference>
<organism evidence="1 2">
    <name type="scientific">Trifolium pratense</name>
    <name type="common">Red clover</name>
    <dbReference type="NCBI Taxonomy" id="57577"/>
    <lineage>
        <taxon>Eukaryota</taxon>
        <taxon>Viridiplantae</taxon>
        <taxon>Streptophyta</taxon>
        <taxon>Embryophyta</taxon>
        <taxon>Tracheophyta</taxon>
        <taxon>Spermatophyta</taxon>
        <taxon>Magnoliopsida</taxon>
        <taxon>eudicotyledons</taxon>
        <taxon>Gunneridae</taxon>
        <taxon>Pentapetalae</taxon>
        <taxon>rosids</taxon>
        <taxon>fabids</taxon>
        <taxon>Fabales</taxon>
        <taxon>Fabaceae</taxon>
        <taxon>Papilionoideae</taxon>
        <taxon>50 kb inversion clade</taxon>
        <taxon>NPAAA clade</taxon>
        <taxon>Hologalegina</taxon>
        <taxon>IRL clade</taxon>
        <taxon>Trifolieae</taxon>
        <taxon>Trifolium</taxon>
    </lineage>
</organism>
<dbReference type="AlphaFoldDB" id="A0A2K3MRA2"/>
<sequence length="136" mass="15216">MKTAEVANAIDEKLTSLVSFNSLSFLMNLCISCFYDANWAAEFNCLPRIKVNHGGLEKRSAIQSGLECWWCFRCWLLEGNQLLYSFTRVPYIGKDTIACNTSNTDFRPSRQAQGLAAGAHKLAQAQSNTYTINIHA</sequence>
<evidence type="ECO:0000313" key="2">
    <source>
        <dbReference type="Proteomes" id="UP000236291"/>
    </source>
</evidence>
<evidence type="ECO:0000313" key="1">
    <source>
        <dbReference type="EMBL" id="PNX93296.1"/>
    </source>
</evidence>
<proteinExistence type="predicted"/>
<reference evidence="1 2" key="1">
    <citation type="journal article" date="2014" name="Am. J. Bot.">
        <title>Genome assembly and annotation for red clover (Trifolium pratense; Fabaceae).</title>
        <authorList>
            <person name="Istvanek J."/>
            <person name="Jaros M."/>
            <person name="Krenek A."/>
            <person name="Repkova J."/>
        </authorList>
    </citation>
    <scope>NUCLEOTIDE SEQUENCE [LARGE SCALE GENOMIC DNA]</scope>
    <source>
        <strain evidence="2">cv. Tatra</strain>
        <tissue evidence="1">Young leaves</tissue>
    </source>
</reference>
<dbReference type="EMBL" id="ASHM01011372">
    <property type="protein sequence ID" value="PNX93296.1"/>
    <property type="molecule type" value="Genomic_DNA"/>
</dbReference>
<gene>
    <name evidence="1" type="ORF">L195_g016447</name>
</gene>
<reference evidence="1 2" key="2">
    <citation type="journal article" date="2017" name="Front. Plant Sci.">
        <title>Gene Classification and Mining of Molecular Markers Useful in Red Clover (Trifolium pratense) Breeding.</title>
        <authorList>
            <person name="Istvanek J."/>
            <person name="Dluhosova J."/>
            <person name="Dluhos P."/>
            <person name="Patkova L."/>
            <person name="Nedelnik J."/>
            <person name="Repkova J."/>
        </authorList>
    </citation>
    <scope>NUCLEOTIDE SEQUENCE [LARGE SCALE GENOMIC DNA]</scope>
    <source>
        <strain evidence="2">cv. Tatra</strain>
        <tissue evidence="1">Young leaves</tissue>
    </source>
</reference>
<protein>
    <submittedName>
        <fullName evidence="1">Uncharacterized protein</fullName>
    </submittedName>
</protein>
<comment type="caution">
    <text evidence="1">The sequence shown here is derived from an EMBL/GenBank/DDBJ whole genome shotgun (WGS) entry which is preliminary data.</text>
</comment>
<accession>A0A2K3MRA2</accession>
<name>A0A2K3MRA2_TRIPR</name>